<gene>
    <name evidence="1" type="ORF">GIB67_038608</name>
</gene>
<name>A0A7J7NPJ7_9MAGN</name>
<organism evidence="1 2">
    <name type="scientific">Kingdonia uniflora</name>
    <dbReference type="NCBI Taxonomy" id="39325"/>
    <lineage>
        <taxon>Eukaryota</taxon>
        <taxon>Viridiplantae</taxon>
        <taxon>Streptophyta</taxon>
        <taxon>Embryophyta</taxon>
        <taxon>Tracheophyta</taxon>
        <taxon>Spermatophyta</taxon>
        <taxon>Magnoliopsida</taxon>
        <taxon>Ranunculales</taxon>
        <taxon>Circaeasteraceae</taxon>
        <taxon>Kingdonia</taxon>
    </lineage>
</organism>
<keyword evidence="2" id="KW-1185">Reference proteome</keyword>
<protein>
    <submittedName>
        <fullName evidence="1">Uncharacterized protein</fullName>
    </submittedName>
</protein>
<evidence type="ECO:0000313" key="1">
    <source>
        <dbReference type="EMBL" id="KAF6169111.1"/>
    </source>
</evidence>
<reference evidence="1 2" key="1">
    <citation type="journal article" date="2020" name="IScience">
        <title>Genome Sequencing of the Endangered Kingdonia uniflora (Circaeasteraceae, Ranunculales) Reveals Potential Mechanisms of Evolutionary Specialization.</title>
        <authorList>
            <person name="Sun Y."/>
            <person name="Deng T."/>
            <person name="Zhang A."/>
            <person name="Moore M.J."/>
            <person name="Landis J.B."/>
            <person name="Lin N."/>
            <person name="Zhang H."/>
            <person name="Zhang X."/>
            <person name="Huang J."/>
            <person name="Zhang X."/>
            <person name="Sun H."/>
            <person name="Wang H."/>
        </authorList>
    </citation>
    <scope>NUCLEOTIDE SEQUENCE [LARGE SCALE GENOMIC DNA]</scope>
    <source>
        <strain evidence="1">TB1705</strain>
        <tissue evidence="1">Leaf</tissue>
    </source>
</reference>
<proteinExistence type="predicted"/>
<dbReference type="OrthoDB" id="1751077at2759"/>
<accession>A0A7J7NPJ7</accession>
<dbReference type="AlphaFoldDB" id="A0A7J7NPJ7"/>
<dbReference type="EMBL" id="JACGCM010000671">
    <property type="protein sequence ID" value="KAF6169111.1"/>
    <property type="molecule type" value="Genomic_DNA"/>
</dbReference>
<evidence type="ECO:0000313" key="2">
    <source>
        <dbReference type="Proteomes" id="UP000541444"/>
    </source>
</evidence>
<dbReference type="Proteomes" id="UP000541444">
    <property type="component" value="Unassembled WGS sequence"/>
</dbReference>
<comment type="caution">
    <text evidence="1">The sequence shown here is derived from an EMBL/GenBank/DDBJ whole genome shotgun (WGS) entry which is preliminary data.</text>
</comment>
<sequence length="184" mass="20639">METLSEKYLGIPLVQGRVSKATVAPLIDKIRLRASSWSGKILSFKSRIVLGFLNDHDPRAVFLRAKFFTKDGLITNYNKNSSIRTELKAAIATAKTHSTWIIGSGKEIDFWRDCWGSDIALIDFWISTLQSGNFAKLGQIISHHAWSAPLEVVEFLGTHGIDLNNIILNVADQDIRVWKHDPHG</sequence>